<dbReference type="Gene3D" id="2.120.10.30">
    <property type="entry name" value="TolB, C-terminal domain"/>
    <property type="match status" value="2"/>
</dbReference>
<dbReference type="InterPro" id="IPR026444">
    <property type="entry name" value="Secre_tail"/>
</dbReference>
<dbReference type="Pfam" id="PF06739">
    <property type="entry name" value="SBBP"/>
    <property type="match status" value="2"/>
</dbReference>
<evidence type="ECO:0000256" key="1">
    <source>
        <dbReference type="SAM" id="SignalP"/>
    </source>
</evidence>
<dbReference type="PANTHER" id="PTHR35580:SF1">
    <property type="entry name" value="PHYTASE-LIKE DOMAIN-CONTAINING PROTEIN"/>
    <property type="match status" value="1"/>
</dbReference>
<name>A0ABS8AIH8_9BACT</name>
<organism evidence="2 3">
    <name type="scientific">Hymenobacter nitidus</name>
    <dbReference type="NCBI Taxonomy" id="2880929"/>
    <lineage>
        <taxon>Bacteria</taxon>
        <taxon>Pseudomonadati</taxon>
        <taxon>Bacteroidota</taxon>
        <taxon>Cytophagia</taxon>
        <taxon>Cytophagales</taxon>
        <taxon>Hymenobacteraceae</taxon>
        <taxon>Hymenobacter</taxon>
    </lineage>
</organism>
<dbReference type="RefSeq" id="WP_226186945.1">
    <property type="nucleotide sequence ID" value="NZ_JAJADQ010000007.1"/>
</dbReference>
<sequence>MFISLPSLPRPLGVWLTCMLLLLSAGSFAQTWEMAQSLGTSAYNGQASARHTVADGAGNLYISGIIDGEISLGGRTLSSPSSEPSGFIAKINASTGQCQWAFVTPATVLDLALDASGNLLTAGYFTGRSLTLGATTLTNNVPNFYGSDLFVAKISAAGQWQWAYQASGPGSKQATSIAFDASGNAYVAGTFGGGSATFGTTTLTAAGNGVFVAKLSATGQWQWATNAGSDNANSAADLALDASGNAYLTGYFSGVSATFGSFTLNNTYPVAGSGLTDAYVAKLSPAGQWLWASKSEGQNSEEPSSLALDAGGNVYVAGGFRGFSAGFGTTRLTNSGSTDVFVAKLSTSGQWLWATQATGAVNEDFASLAVDAAGNAYLTGSTNSPRTTFGGIILTNTFRDNYASAVYAAKLNSSGQWQWVAQSSGQSAVYPGTLTLDASNNIFLAGFYQTGNLTFGSTTLRNSGVSDLYVARLTTAGQWQWAMNSDGGSRSSVSNVAVDAAGNVYSIGIFSGSLTLGSTTLVGNNNNDLFVAKRSPAGQWLWVAQPAGTARFGGGYFESKPSLALDAAGNVYITGCFNGADATFGTNVLSSTAGGYLGYDTFVAKLSTSGQWQWATAGGGDGDDYGSSIAVDASANAYVAGSFQSSTLGLGATTLTNSGSLGSSEIFAAKLSANGQWQWAARAGGTGDEQGSDLALDAAGNAYVAGNFSGGNAAFGSTTLTTPGYNAYVAKLSSTGQWQWATAGGSGYAGASAIAADATGNTYVTGFFGGPGSFGSLTLNSTDSSDVFVGKVTPAGQWQWVAQGGLRGSNSAYDVAVDGTGSAYVTGSFRSAGAIFGTTTLPYSRRSYYDTFVASLTPTGQWQWATKSAGTNFTHTLALGGGGSIYVGGEFSGPYGDIRATFGPHTLTTTGRVHQIGYLARLSFVITANQLPSKTLAMAQAVPNPFAAALSLHLLSAQPGLVELTAHDATGRQWLRKQVTVQANQGSLELPEAAQWPAGLYLLTVRQGQQQQVLKVVRQ</sequence>
<dbReference type="PANTHER" id="PTHR35580">
    <property type="entry name" value="CELL SURFACE GLYCOPROTEIN (S-LAYER PROTEIN)-LIKE PROTEIN"/>
    <property type="match status" value="1"/>
</dbReference>
<dbReference type="InterPro" id="IPR011042">
    <property type="entry name" value="6-blade_b-propeller_TolB-like"/>
</dbReference>
<reference evidence="2" key="1">
    <citation type="submission" date="2021-10" db="EMBL/GenBank/DDBJ databases">
        <authorList>
            <person name="Dean J.D."/>
            <person name="Kim M.K."/>
            <person name="Newey C.N."/>
            <person name="Stoker T.S."/>
            <person name="Thompson D.W."/>
            <person name="Grose J.H."/>
        </authorList>
    </citation>
    <scope>NUCLEOTIDE SEQUENCE</scope>
    <source>
        <strain evidence="2">BT635</strain>
    </source>
</reference>
<evidence type="ECO:0000313" key="2">
    <source>
        <dbReference type="EMBL" id="MCB2378804.1"/>
    </source>
</evidence>
<protein>
    <submittedName>
        <fullName evidence="2">SBBP repeat-containing protein</fullName>
    </submittedName>
</protein>
<feature type="chain" id="PRO_5045994167" evidence="1">
    <location>
        <begin position="30"/>
        <end position="1019"/>
    </location>
</feature>
<dbReference type="InterPro" id="IPR010620">
    <property type="entry name" value="SBBP_repeat"/>
</dbReference>
<keyword evidence="3" id="KW-1185">Reference proteome</keyword>
<dbReference type="Proteomes" id="UP001165297">
    <property type="component" value="Unassembled WGS sequence"/>
</dbReference>
<evidence type="ECO:0000313" key="3">
    <source>
        <dbReference type="Proteomes" id="UP001165297"/>
    </source>
</evidence>
<gene>
    <name evidence="2" type="ORF">LGH70_14480</name>
</gene>
<dbReference type="EMBL" id="JAJADQ010000007">
    <property type="protein sequence ID" value="MCB2378804.1"/>
    <property type="molecule type" value="Genomic_DNA"/>
</dbReference>
<dbReference type="InterPro" id="IPR052918">
    <property type="entry name" value="Motility_Chemotaxis_Reg"/>
</dbReference>
<dbReference type="SUPFAM" id="SSF63829">
    <property type="entry name" value="Calcium-dependent phosphotriesterase"/>
    <property type="match status" value="1"/>
</dbReference>
<accession>A0ABS8AIH8</accession>
<feature type="signal peptide" evidence="1">
    <location>
        <begin position="1"/>
        <end position="29"/>
    </location>
</feature>
<comment type="caution">
    <text evidence="2">The sequence shown here is derived from an EMBL/GenBank/DDBJ whole genome shotgun (WGS) entry which is preliminary data.</text>
</comment>
<dbReference type="NCBIfam" id="TIGR04183">
    <property type="entry name" value="Por_Secre_tail"/>
    <property type="match status" value="1"/>
</dbReference>
<proteinExistence type="predicted"/>
<keyword evidence="1" id="KW-0732">Signal</keyword>